<reference evidence="5 7" key="1">
    <citation type="submission" date="2008-03" db="EMBL/GenBank/DDBJ databases">
        <title>Annotation of Ixodes scapularis.</title>
        <authorList>
            <consortium name="Ixodes scapularis Genome Project Consortium"/>
            <person name="Caler E."/>
            <person name="Hannick L.I."/>
            <person name="Bidwell S."/>
            <person name="Joardar V."/>
            <person name="Thiagarajan M."/>
            <person name="Amedeo P."/>
            <person name="Galinsky K.J."/>
            <person name="Schobel S."/>
            <person name="Inman J."/>
            <person name="Hostetler J."/>
            <person name="Miller J."/>
            <person name="Hammond M."/>
            <person name="Megy K."/>
            <person name="Lawson D."/>
            <person name="Kodira C."/>
            <person name="Sutton G."/>
            <person name="Meyer J."/>
            <person name="Hill C.A."/>
            <person name="Birren B."/>
            <person name="Nene V."/>
            <person name="Collins F."/>
            <person name="Alarcon-Chaidez F."/>
            <person name="Wikel S."/>
            <person name="Strausberg R."/>
        </authorList>
    </citation>
    <scope>NUCLEOTIDE SEQUENCE [LARGE SCALE GENOMIC DNA]</scope>
    <source>
        <strain evidence="7">Wikel</strain>
        <strain evidence="5">Wikel colony</strain>
    </source>
</reference>
<dbReference type="VEuPathDB" id="VectorBase:ISCI015277"/>
<dbReference type="EMBL" id="ABJB010754604">
    <property type="status" value="NOT_ANNOTATED_CDS"/>
    <property type="molecule type" value="Genomic_DNA"/>
</dbReference>
<dbReference type="FunFam" id="1.25.10.10:FF:000919">
    <property type="entry name" value="Protein CBR-TAG-184"/>
    <property type="match status" value="1"/>
</dbReference>
<feature type="compositionally biased region" description="Basic residues" evidence="1">
    <location>
        <begin position="2522"/>
        <end position="2554"/>
    </location>
</feature>
<dbReference type="EMBL" id="ABJB010517468">
    <property type="status" value="NOT_ANNOTATED_CDS"/>
    <property type="molecule type" value="Genomic_DNA"/>
</dbReference>
<dbReference type="GO" id="GO:0030686">
    <property type="term" value="C:90S preribosome"/>
    <property type="evidence" value="ECO:0000318"/>
    <property type="project" value="GO_Central"/>
</dbReference>
<dbReference type="InterPro" id="IPR011989">
    <property type="entry name" value="ARM-like"/>
</dbReference>
<dbReference type="OrthoDB" id="360653at2759"/>
<dbReference type="GO" id="GO:0032040">
    <property type="term" value="C:small-subunit processome"/>
    <property type="evidence" value="ECO:0000318"/>
    <property type="project" value="GO_Central"/>
</dbReference>
<proteinExistence type="evidence at protein level"/>
<feature type="domain" description="U3 small nucleolar RNA-associated protein 20 N-terminal" evidence="2">
    <location>
        <begin position="779"/>
        <end position="1393"/>
    </location>
</feature>
<evidence type="ECO:0007829" key="8">
    <source>
        <dbReference type="PeptideAtlas" id="B7QMP6"/>
    </source>
</evidence>
<organism>
    <name type="scientific">Ixodes scapularis</name>
    <name type="common">Black-legged tick</name>
    <name type="synonym">Deer tick</name>
    <dbReference type="NCBI Taxonomy" id="6945"/>
    <lineage>
        <taxon>Eukaryota</taxon>
        <taxon>Metazoa</taxon>
        <taxon>Ecdysozoa</taxon>
        <taxon>Arthropoda</taxon>
        <taxon>Chelicerata</taxon>
        <taxon>Arachnida</taxon>
        <taxon>Acari</taxon>
        <taxon>Parasitiformes</taxon>
        <taxon>Ixodida</taxon>
        <taxon>Ixodoidea</taxon>
        <taxon>Ixodidae</taxon>
        <taxon>Ixodinae</taxon>
        <taxon>Ixodes</taxon>
    </lineage>
</organism>
<keyword evidence="8" id="KW-1267">Proteomics identification</keyword>
<dbReference type="PaxDb" id="6945-B7QMP6"/>
<dbReference type="HOGENOM" id="CLU_000327_0_1_1"/>
<dbReference type="InParanoid" id="B7QMP6"/>
<dbReference type="EMBL" id="ABJB010337688">
    <property type="status" value="NOT_ANNOTATED_CDS"/>
    <property type="molecule type" value="Genomic_DNA"/>
</dbReference>
<dbReference type="Gene3D" id="1.25.10.10">
    <property type="entry name" value="Leucine-rich Repeat Variant"/>
    <property type="match status" value="1"/>
</dbReference>
<reference evidence="6" key="2">
    <citation type="submission" date="2020-05" db="UniProtKB">
        <authorList>
            <consortium name="EnsemblMetazoa"/>
        </authorList>
    </citation>
    <scope>IDENTIFICATION</scope>
    <source>
        <strain evidence="6">wikel</strain>
    </source>
</reference>
<dbReference type="SUPFAM" id="SSF48371">
    <property type="entry name" value="ARM repeat"/>
    <property type="match status" value="2"/>
</dbReference>
<feature type="compositionally biased region" description="Acidic residues" evidence="1">
    <location>
        <begin position="1586"/>
        <end position="1596"/>
    </location>
</feature>
<evidence type="ECO:0000259" key="3">
    <source>
        <dbReference type="Pfam" id="PF20416"/>
    </source>
</evidence>
<feature type="region of interest" description="Disordered" evidence="1">
    <location>
        <begin position="2504"/>
        <end position="2554"/>
    </location>
</feature>
<gene>
    <name evidence="5" type="ORF">IscW_ISCW015277</name>
</gene>
<dbReference type="Pfam" id="PF23099">
    <property type="entry name" value="UTP20_C"/>
    <property type="match status" value="1"/>
</dbReference>
<dbReference type="EMBL" id="ABJB011002735">
    <property type="status" value="NOT_ANNOTATED_CDS"/>
    <property type="molecule type" value="Genomic_DNA"/>
</dbReference>
<dbReference type="VEuPathDB" id="VectorBase:ISCP_011918"/>
<dbReference type="STRING" id="6945.B7QMP6"/>
<dbReference type="PANTHER" id="PTHR17695:SF11">
    <property type="entry name" value="SMALL SUBUNIT PROCESSOME COMPONENT 20 HOMOLOG"/>
    <property type="match status" value="1"/>
</dbReference>
<dbReference type="Pfam" id="PF07539">
    <property type="entry name" value="UTP20_N"/>
    <property type="match status" value="1"/>
</dbReference>
<dbReference type="EMBL" id="ABJB010289836">
    <property type="status" value="NOT_ANNOTATED_CDS"/>
    <property type="molecule type" value="Genomic_DNA"/>
</dbReference>
<dbReference type="EMBL" id="ABJB011053673">
    <property type="status" value="NOT_ANNOTATED_CDS"/>
    <property type="molecule type" value="Genomic_DNA"/>
</dbReference>
<feature type="domain" description="U3 small nucleolar RNA-associated protein 20" evidence="3">
    <location>
        <begin position="1680"/>
        <end position="1851"/>
    </location>
</feature>
<dbReference type="EMBL" id="ABJB010330873">
    <property type="status" value="NOT_ANNOTATED_CDS"/>
    <property type="molecule type" value="Genomic_DNA"/>
</dbReference>
<dbReference type="VEuPathDB" id="VectorBase:ISCW015277"/>
<feature type="region of interest" description="Disordered" evidence="1">
    <location>
        <begin position="1567"/>
        <end position="1596"/>
    </location>
</feature>
<sequence>MKNKPVKHKRENTFRFQTFSERLSSINVDVIHRVALKMGNTPFESETFFEEALNKWAELNCTQDFVKPPNVGRVFDERLPVLQEAIVDILKQNLANLDNRALDAVLELTVALARDLQRDFYVYFPDILRLVCGHLATQDTDILERLFVCLAYLFKFLWRYMVEDIDAVFGLYVPLLGSQQKKYVRDFASESFGFLLRKVPDKQKLVDMMLKRLETDPQYADGVGRLLYEAVKGVKGQTHSCMAAVLSPALRRLDGSVGSVDVNRQVLRMTFTSLAGHLCGQPPSSSAPVWQCLLDAVTKSLGQLRDGGDRTHLENLVATVRVWVDFKDGALVRGSTVVPQVFSGDFPSAAVFDFTLDVLDYSLFEKVVLAPLVLYAAQLEDESDALALLTEVVLRRRPVDLARPGGSGSRPLFDTGCSAVVTLSRVVARMLSLDVAGSLERVWAGLVCLPHFALHPDDLNVLRATSVYLHHLKDTGGLEDQLEKLLADFYRPLELNLTSPYAQVRLLTLQILSCLGTADSGFSQRGELESASYVFDLCLRAEEVPLTVQHYREKLKHLAKLNAEQLTASGVSLERYSMAPVLYLLGTLLVNFQVLWKPVQEILSSHASADGPFWSTFVGHLTRVYDRIESPVVPEANLESGSNSRLLGVLEDAVESSTSPTDHPDYVNHRHLLWEAAGLFAGVAERRNKDVVVLFYRFLEREFWPNTQTAPYHSILKADDSVALPAKAEEMPEKDADEASVFIVEEEDENAANEVAEAEQRKNANRAAPKVKLKLVRSLCDHLGVLAKFTNPKAITKSERLYQTHLDLLTFRDSQVQKLAFACVVSYGHKFLMPYRENFERLLDDGSFRSELVLFNVDDGEEGAVHSDHRPEVVPVLLRILYGKMHTRSGSATGGKGSFSARQGAVLRFLANCRQDELVSFLHLEVATLREYLEEDISAMVGKIQATLDLAKVVPIRRLHGTLGTVENVLRHLGALSPGLLPTLLKLTVAVTTYANAILGHKEKVVRPLVAATRALRAQGVKMLTQFFEKFDTYEFTPAEIDAVFESAVWPLVQELGGRQLPTPLLKFFLALSRNPRYFVLFSKFNKDDPGTSALPLIVALMGNSKVSPAIVKTLLTIVDNLLTSTEEEEADNREEGAKPIKALTVNCCFDVLARHSTAPASGTLSYGTLLILPYVPHILKRLRLVIEAALRTHKPVSAVEMSILSRISEHLTDPTQCSELARLFLAGFKKLHSPAPAEQQKLTTVLNLTRTAENPERLLGFAAPLFASLGNRHSRRLLCEIYSVIAERVPRYAELAAFVNKVNSWNRRFAEEPDYQTRLEGFRMAAALLNKYKEAPDVPLVLSVIYNCTFTIRVNDLAVRDAASLALSDAMPVFAAWLSEDAAAYKACVSEALPSRHEFVRVLSQLLRHCGQHPSLSGLAKLCCQEDAELDFWDNLCHIQMHRRCRALTRLAASVRTGQLNDLGAASLTDVLLPLTTCFVLNPSYAKQNALVDAAIDLIGAVSGRLPWRPYEALLSRYLQQLQRDTEHHKMAVRLVVAILEAFHFDLSKSQGVRGAPIKPVKAGLPGKPCQADSGTGVAVGEPAEAGDAEAGDVEAGDVEAGDVEAGDVEAGDAEAGDAEAGDAEAGDAEAEEEEKEQAQATAIHTAIANRLLPRLHRVLAQKARSDDEHRAAKSAYPEDTEILRIPIAVAMVKLLQALPGNTLQRHLPSVLLRICEFLKSRSGDIREAARGTLTKVMALLGAPYMGYLLREMKGLLKRGYQVHVLTYTTHAVLDSLSATLKPGDLDSCAQDIVEVCQTELFTDVAEEKEVAQIGAKVKEAKATKSFRIYQLLGALASQDSLPGLTGPLCEVSPLGKATAACCGEKPAPPKLLAEREDVFLIPREPSRDGLPVRTSKKTNAHVLVEFGLKLLQAALKRERVSASDKGHLEMLDPFVPLLTQLVDSSYVKVVTTSLRCFVRLLRMPLPSLSSHVQRLGRSLFVLLHRHTGASMKQGENMELLTLAFKVVTVLVKEASLFPMEKPQLLVLLSYVERDIHDNSRQSVAFALLKAVLLRRVEAEEVHELMQKVATMSIADERAHVRAQCREAYLQYVLDYPMKRRMKNVVGFFTAQLEYPLESGRLSALEMLHAYSAKFPQKTLQHYSGTLFVSVAARLVNDPSSSVRRVAAAAVRGLLEKLDDNGRTSLFSVALAWCGEKMLATRRLAAQVIGLFAEVEKDKFARHLPALLPVLVEQMHPDRFQESAVADVERTKDHMAYLYLVSLSKVAMACPLARDAGSQEHLGTLCDYTLEFLLHPHTWVRLAAAQLYGALFAAYSPEEVAEACREDAPPSASEYLLQGTAAKVRRLMESFCSQIQSSEVSNELAEQVVRNLVFLTKVCVRVSRMGAVHGGRLPTVDWVLRKMAKETQLEVSNNPRSTVKRSHVFKFLAAVALDLRRDELKARLETILRPVCRELEDRSPSHSEEMKTLAHEVSSVLKKAAGVEALGSALVAVQAELSGKKFQRKRTKAHEAVSNPEANARKKMKRQLTKKEALKRRLSIRVGKKPKKRRKLA</sequence>
<dbReference type="EMBL" id="DS972404">
    <property type="protein sequence ID" value="EEC20118.1"/>
    <property type="molecule type" value="Genomic_DNA"/>
</dbReference>
<protein>
    <submittedName>
        <fullName evidence="5 6">Uncharacterized protein</fullName>
    </submittedName>
</protein>
<dbReference type="Pfam" id="PF20416">
    <property type="entry name" value="UTP20"/>
    <property type="match status" value="1"/>
</dbReference>
<evidence type="ECO:0000259" key="4">
    <source>
        <dbReference type="Pfam" id="PF23099"/>
    </source>
</evidence>
<dbReference type="FunCoup" id="B7QMP6">
    <property type="interactions" value="1264"/>
</dbReference>
<dbReference type="PANTHER" id="PTHR17695">
    <property type="entry name" value="SMALL SUBUNIT PROCESSOME COMPONENT 20 HOMOLOG"/>
    <property type="match status" value="1"/>
</dbReference>
<dbReference type="EMBL" id="ABJB010974910">
    <property type="status" value="NOT_ANNOTATED_CDS"/>
    <property type="molecule type" value="Genomic_DNA"/>
</dbReference>
<dbReference type="EnsemblMetazoa" id="ISCW015277-RA">
    <property type="protein sequence ID" value="ISCW015277-PA"/>
    <property type="gene ID" value="ISCW015277"/>
</dbReference>
<evidence type="ECO:0000313" key="7">
    <source>
        <dbReference type="Proteomes" id="UP000001555"/>
    </source>
</evidence>
<accession>B7QMP6</accession>
<evidence type="ECO:0000313" key="6">
    <source>
        <dbReference type="EnsemblMetazoa" id="ISCW015277-PA"/>
    </source>
</evidence>
<dbReference type="InterPro" id="IPR046523">
    <property type="entry name" value="UTP20_dom"/>
</dbReference>
<feature type="domain" description="U3 small nucleolar RNA-associated protein 20 C-terminal" evidence="4">
    <location>
        <begin position="2203"/>
        <end position="2539"/>
    </location>
</feature>
<dbReference type="InterPro" id="IPR057525">
    <property type="entry name" value="UTP20_C"/>
</dbReference>
<evidence type="ECO:0000256" key="1">
    <source>
        <dbReference type="SAM" id="MobiDB-lite"/>
    </source>
</evidence>
<dbReference type="EMBL" id="ABJB010917664">
    <property type="status" value="NOT_ANNOTATED_CDS"/>
    <property type="molecule type" value="Genomic_DNA"/>
</dbReference>
<dbReference type="GO" id="GO:0005730">
    <property type="term" value="C:nucleolus"/>
    <property type="evidence" value="ECO:0000318"/>
    <property type="project" value="GO_Central"/>
</dbReference>
<dbReference type="InterPro" id="IPR052575">
    <property type="entry name" value="SSU_processome_comp_20"/>
</dbReference>
<evidence type="ECO:0000313" key="5">
    <source>
        <dbReference type="EMBL" id="EEC20118.1"/>
    </source>
</evidence>
<dbReference type="Proteomes" id="UP000001555">
    <property type="component" value="Unassembled WGS sequence"/>
</dbReference>
<name>B7QMP6_IXOSC</name>
<dbReference type="EMBL" id="ABJB010964631">
    <property type="status" value="NOT_ANNOTATED_CDS"/>
    <property type="molecule type" value="Genomic_DNA"/>
</dbReference>
<keyword evidence="7" id="KW-1185">Reference proteome</keyword>
<dbReference type="InterPro" id="IPR011430">
    <property type="entry name" value="UTP20_N"/>
</dbReference>
<feature type="region of interest" description="Disordered" evidence="1">
    <location>
        <begin position="1612"/>
        <end position="1637"/>
    </location>
</feature>
<evidence type="ECO:0000259" key="2">
    <source>
        <dbReference type="Pfam" id="PF07539"/>
    </source>
</evidence>
<dbReference type="InterPro" id="IPR016024">
    <property type="entry name" value="ARM-type_fold"/>
</dbReference>